<dbReference type="PANTHER" id="PTHR32114:SF2">
    <property type="entry name" value="ABC TRANSPORTER ABCH.3"/>
    <property type="match status" value="1"/>
</dbReference>
<evidence type="ECO:0000256" key="1">
    <source>
        <dbReference type="ARBA" id="ARBA00006930"/>
    </source>
</evidence>
<dbReference type="Proteomes" id="UP000279446">
    <property type="component" value="Unassembled WGS sequence"/>
</dbReference>
<dbReference type="RefSeq" id="WP_127193337.1">
    <property type="nucleotide sequence ID" value="NZ_RZNY01000015.1"/>
</dbReference>
<dbReference type="InterPro" id="IPR027417">
    <property type="entry name" value="P-loop_NTPase"/>
</dbReference>
<proteinExistence type="inferred from homology"/>
<evidence type="ECO:0000259" key="5">
    <source>
        <dbReference type="Pfam" id="PF13476"/>
    </source>
</evidence>
<evidence type="ECO:0000256" key="4">
    <source>
        <dbReference type="SAM" id="Coils"/>
    </source>
</evidence>
<evidence type="ECO:0000256" key="2">
    <source>
        <dbReference type="ARBA" id="ARBA00011322"/>
    </source>
</evidence>
<name>A0A3S1BLG0_9BACL</name>
<keyword evidence="4" id="KW-0175">Coiled coil</keyword>
<evidence type="ECO:0000313" key="6">
    <source>
        <dbReference type="EMBL" id="RUT44392.1"/>
    </source>
</evidence>
<feature type="coiled-coil region" evidence="4">
    <location>
        <begin position="357"/>
        <end position="419"/>
    </location>
</feature>
<comment type="similarity">
    <text evidence="1">Belongs to the SMC family. SbcC subfamily.</text>
</comment>
<gene>
    <name evidence="6" type="ORF">EJP82_17375</name>
</gene>
<reference evidence="6 7" key="1">
    <citation type="submission" date="2018-12" db="EMBL/GenBank/DDBJ databases">
        <authorList>
            <person name="Sun L."/>
            <person name="Chen Z."/>
        </authorList>
    </citation>
    <scope>NUCLEOTIDE SEQUENCE [LARGE SCALE GENOMIC DNA]</scope>
    <source>
        <strain evidence="6 7">DSM 15890</strain>
    </source>
</reference>
<comment type="subunit">
    <text evidence="2">Heterodimer of SbcC and SbcD.</text>
</comment>
<accession>A0A3S1BLG0</accession>
<feature type="domain" description="Rad50/SbcC-type AAA" evidence="5">
    <location>
        <begin position="6"/>
        <end position="248"/>
    </location>
</feature>
<dbReference type="SUPFAM" id="SSF52540">
    <property type="entry name" value="P-loop containing nucleoside triphosphate hydrolases"/>
    <property type="match status" value="1"/>
</dbReference>
<sequence length="1144" mass="128075">MKPILLKLSGLQSYRETQEIDFGALCEMGLFGIFGPTGSGKSTILDAITLAMYGKVGRASGGTQGIMNQSEDSLFVSFTFELNSAQGTERYRVERRFKRQNELSISNTISRFIEVLPEGEKVWADKLADVTRCVEEKIGLKMDDFTRAVVLPQGKFAEFLSLKGADRRAMLQRLFHLEKYGDLLGQKLARRVKETDNTLREISAEQQGLGNASEEMLQEAVAAMKAVTLLATERRHELSKAEQRFEQLSKVRELSQEHNRRLTELEVLQGRECAIAELEAKLAKATASEQIRPTMTAWKEAQRLKAEREALASSAHKVALEAEALAKQAVARAEIASAELSREEPLLLQRLDQLEQARLLQRECDALLSELRDLRLKSQEGKTRQQLLSEESHKEEQLLAKAQLRKQELEELLKTCEVKASERREVQEAGEREQILSMMTGQLTSIEAEETGQRLKVEAATLRLREIASKEQEAELECRDKVAALLQTAENLYTLDHRAAAYVEVLSLHEVAMRQSLKEQENHVWSVTLAGGLQEGQSCPVCGSAHHPNPALNGDEEDAGSEAKLAELVNLLSSLRELRYGLSRDIDNCRSLLELLGAPEADGLSSLGKGRGEAAATLDSQQERYDGDVVHSLVEVATATENLSKQYETEHSTLDRLQRDSKVAQVARTTLQPIRATAEAEMSAATEMLTQLAVRIETLRNELKGKQQEWGRELPNGTTESATERLKQIQEKDAKSEDIKQRLTLSTPFIEEKSAKLLALGRDIVELDKVLLQLETQQQGKQELLLEKQNRLKTWTGGVDVEELWKEAQQRLNALRLEAQESALQQSQTLTQSHESAKADVLAQQAAAAAQEQEQTWLQRWIEELERSPFSSEDEVKEAWIDSEVMLNFTEQIRLHRDSERELQIALKELVAKLEGKTVTDEEWGQCSAALAIAKEQDEIALQSKARTERDLEDLQNRHIRWKELQQTRSKLEHEAGLLSKLQTSLRGNAFVEYVAEEQLMNVSQSASQRLRFLTKQRYSLETDSGGGFVICDDANGGVKRPVATLSGGETFLTSLALALALSAQIQLRGQYPLQFFFLDEGFGTLDPELLDTVVTSLEHLHNDHLAVGIISHVAELRSRLPRKLIVVPAESGGEGSKVIVENL</sequence>
<dbReference type="Pfam" id="PF13476">
    <property type="entry name" value="AAA_23"/>
    <property type="match status" value="1"/>
</dbReference>
<organism evidence="6 7">
    <name type="scientific">Paenibacillus anaericanus</name>
    <dbReference type="NCBI Taxonomy" id="170367"/>
    <lineage>
        <taxon>Bacteria</taxon>
        <taxon>Bacillati</taxon>
        <taxon>Bacillota</taxon>
        <taxon>Bacilli</taxon>
        <taxon>Bacillales</taxon>
        <taxon>Paenibacillaceae</taxon>
        <taxon>Paenibacillus</taxon>
    </lineage>
</organism>
<keyword evidence="7" id="KW-1185">Reference proteome</keyword>
<dbReference type="Gene3D" id="3.40.50.300">
    <property type="entry name" value="P-loop containing nucleotide triphosphate hydrolases"/>
    <property type="match status" value="2"/>
</dbReference>
<dbReference type="GO" id="GO:0006302">
    <property type="term" value="P:double-strand break repair"/>
    <property type="evidence" value="ECO:0007669"/>
    <property type="project" value="InterPro"/>
</dbReference>
<evidence type="ECO:0000256" key="3">
    <source>
        <dbReference type="ARBA" id="ARBA00013368"/>
    </source>
</evidence>
<dbReference type="PANTHER" id="PTHR32114">
    <property type="entry name" value="ABC TRANSPORTER ABCH.3"/>
    <property type="match status" value="1"/>
</dbReference>
<dbReference type="OrthoDB" id="9795626at2"/>
<dbReference type="InterPro" id="IPR038729">
    <property type="entry name" value="Rad50/SbcC_AAA"/>
</dbReference>
<protein>
    <recommendedName>
        <fullName evidence="3">Nuclease SbcCD subunit C</fullName>
    </recommendedName>
</protein>
<comment type="caution">
    <text evidence="6">The sequence shown here is derived from an EMBL/GenBank/DDBJ whole genome shotgun (WGS) entry which is preliminary data.</text>
</comment>
<dbReference type="EMBL" id="RZNY01000015">
    <property type="protein sequence ID" value="RUT44392.1"/>
    <property type="molecule type" value="Genomic_DNA"/>
</dbReference>
<evidence type="ECO:0000313" key="7">
    <source>
        <dbReference type="Proteomes" id="UP000279446"/>
    </source>
</evidence>
<feature type="coiled-coil region" evidence="4">
    <location>
        <begin position="682"/>
        <end position="709"/>
    </location>
</feature>
<dbReference type="AlphaFoldDB" id="A0A3S1BLG0"/>
<dbReference type="Pfam" id="PF13558">
    <property type="entry name" value="SbcC_Walker_B"/>
    <property type="match status" value="1"/>
</dbReference>
<dbReference type="GO" id="GO:0016887">
    <property type="term" value="F:ATP hydrolysis activity"/>
    <property type="evidence" value="ECO:0007669"/>
    <property type="project" value="InterPro"/>
</dbReference>